<keyword evidence="3" id="KW-1185">Reference proteome</keyword>
<dbReference type="OrthoDB" id="1652943at2"/>
<reference evidence="2 3" key="1">
    <citation type="submission" date="2016-10" db="EMBL/GenBank/DDBJ databases">
        <authorList>
            <person name="Varghese N."/>
            <person name="Submissions S."/>
        </authorList>
    </citation>
    <scope>NUCLEOTIDE SEQUENCE [LARGE SCALE GENOMIC DNA]</scope>
    <source>
        <strain evidence="2 3">IBRC-M10081</strain>
    </source>
</reference>
<dbReference type="EMBL" id="FOIT01000001">
    <property type="protein sequence ID" value="SEV80194.1"/>
    <property type="molecule type" value="Genomic_DNA"/>
</dbReference>
<name>A0A662Z2G2_9STAP</name>
<organism evidence="2 3">
    <name type="scientific">Aliicoccus persicus</name>
    <dbReference type="NCBI Taxonomy" id="930138"/>
    <lineage>
        <taxon>Bacteria</taxon>
        <taxon>Bacillati</taxon>
        <taxon>Bacillota</taxon>
        <taxon>Bacilli</taxon>
        <taxon>Bacillales</taxon>
        <taxon>Staphylococcaceae</taxon>
        <taxon>Aliicoccus</taxon>
    </lineage>
</organism>
<gene>
    <name evidence="2" type="ORF">SAMN05192557_0064</name>
</gene>
<dbReference type="InterPro" id="IPR046929">
    <property type="entry name" value="HTH_Tnp"/>
</dbReference>
<dbReference type="Proteomes" id="UP000243605">
    <property type="component" value="Unassembled WGS sequence"/>
</dbReference>
<dbReference type="Pfam" id="PF20310">
    <property type="entry name" value="HTH_Tnp_2"/>
    <property type="match status" value="1"/>
</dbReference>
<dbReference type="AlphaFoldDB" id="A0A662Z2G2"/>
<feature type="region of interest" description="Disordered" evidence="1">
    <location>
        <begin position="134"/>
        <end position="155"/>
    </location>
</feature>
<evidence type="ECO:0000313" key="3">
    <source>
        <dbReference type="Proteomes" id="UP000243605"/>
    </source>
</evidence>
<evidence type="ECO:0000256" key="1">
    <source>
        <dbReference type="SAM" id="MobiDB-lite"/>
    </source>
</evidence>
<sequence>MDREFTETEMESLRKCRLITKITPTEIIYGEIFEYEYYLLEIEGHSPSEAFDLLGLDPDIVGQDRIITFHNHYIEERKSYIEQLEVRPLVAALDEIEKLREEQKYLEQERDFLIKRNKIRDEFYENDEFYKQERERREKQKKIRQALKKRKRNKK</sequence>
<feature type="compositionally biased region" description="Basic residues" evidence="1">
    <location>
        <begin position="139"/>
        <end position="155"/>
    </location>
</feature>
<dbReference type="RefSeq" id="WP_091472629.1">
    <property type="nucleotide sequence ID" value="NZ_FOIT01000001.1"/>
</dbReference>
<accession>A0A662Z2G2</accession>
<evidence type="ECO:0000313" key="2">
    <source>
        <dbReference type="EMBL" id="SEV80194.1"/>
    </source>
</evidence>
<proteinExistence type="predicted"/>
<protein>
    <submittedName>
        <fullName evidence="2">Uncharacterized protein</fullName>
    </submittedName>
</protein>